<evidence type="ECO:0000259" key="9">
    <source>
        <dbReference type="PROSITE" id="PS50109"/>
    </source>
</evidence>
<dbReference type="EMBL" id="CZCU02000111">
    <property type="protein sequence ID" value="VXD15138.1"/>
    <property type="molecule type" value="Genomic_DNA"/>
</dbReference>
<keyword evidence="4" id="KW-0808">Transferase</keyword>
<dbReference type="SUPFAM" id="SSF52172">
    <property type="entry name" value="CheY-like"/>
    <property type="match status" value="1"/>
</dbReference>
<dbReference type="SMART" id="SM00387">
    <property type="entry name" value="HATPase_c"/>
    <property type="match status" value="1"/>
</dbReference>
<dbReference type="Pfam" id="PF00072">
    <property type="entry name" value="Response_reg"/>
    <property type="match status" value="1"/>
</dbReference>
<feature type="domain" description="Histidine kinase" evidence="9">
    <location>
        <begin position="217"/>
        <end position="437"/>
    </location>
</feature>
<sequence>MNSNSTNSPLADILIVDDIPDNLRVLSQVLLEQGYRVRKATNGQFALNSAQLMPPDLILLDVMMPELDGYDACRFLKADERTRDIPIIFITARDDIQSKLMGFEVGGLDYITKPFDVEEVVVRVSTQLKISRLQKELQLQKNQLEQKNQQLEQEVSDRIAAQTQLQILNQELETKVEQRTQELKQRNQELVSLQKQLEISLKKEQSLSEMKSRLITTISHEFRTPLTVIMTSNELIKYKIEQQKTENLDRHINRVNESVKRIEQILNSAIVLAQAESNLIHFEPQSLNLDLFIKSLLEDWKSLEIQDHKIQLKVEGNHPQQFKADPNFLKQIIINLLTNAIRYSPEGGTIVVEMIYQPTQVVFKIQDQGIGIPESELDQVLEPFYRASNADSISGTPGAGLGLTVVKRLVELHQGTLTLHSILNQGTTVTLSFPVQEVDG</sequence>
<keyword evidence="8" id="KW-0175">Coiled coil</keyword>
<comment type="caution">
    <text evidence="11">The sequence shown here is derived from an EMBL/GenBank/DDBJ whole genome shotgun (WGS) entry which is preliminary data.</text>
</comment>
<feature type="coiled-coil region" evidence="8">
    <location>
        <begin position="123"/>
        <end position="203"/>
    </location>
</feature>
<evidence type="ECO:0000313" key="11">
    <source>
        <dbReference type="EMBL" id="VXD15138.1"/>
    </source>
</evidence>
<dbReference type="Proteomes" id="UP000184550">
    <property type="component" value="Unassembled WGS sequence"/>
</dbReference>
<name>A0A7Z9DXW4_9CYAN</name>
<evidence type="ECO:0000256" key="7">
    <source>
        <dbReference type="PROSITE-ProRule" id="PRU00169"/>
    </source>
</evidence>
<dbReference type="OrthoDB" id="517825at2"/>
<dbReference type="CDD" id="cd19920">
    <property type="entry name" value="REC_PA4781-like"/>
    <property type="match status" value="1"/>
</dbReference>
<organism evidence="11 12">
    <name type="scientific">Planktothrix serta PCC 8927</name>
    <dbReference type="NCBI Taxonomy" id="671068"/>
    <lineage>
        <taxon>Bacteria</taxon>
        <taxon>Bacillati</taxon>
        <taxon>Cyanobacteriota</taxon>
        <taxon>Cyanophyceae</taxon>
        <taxon>Oscillatoriophycideae</taxon>
        <taxon>Oscillatoriales</taxon>
        <taxon>Microcoleaceae</taxon>
        <taxon>Planktothrix</taxon>
    </lineage>
</organism>
<dbReference type="Gene3D" id="3.40.50.2300">
    <property type="match status" value="1"/>
</dbReference>
<dbReference type="InterPro" id="IPR011006">
    <property type="entry name" value="CheY-like_superfamily"/>
</dbReference>
<dbReference type="Gene3D" id="1.10.287.130">
    <property type="match status" value="1"/>
</dbReference>
<evidence type="ECO:0000313" key="12">
    <source>
        <dbReference type="Proteomes" id="UP000184550"/>
    </source>
</evidence>
<keyword evidence="12" id="KW-1185">Reference proteome</keyword>
<dbReference type="Gene3D" id="3.30.565.10">
    <property type="entry name" value="Histidine kinase-like ATPase, C-terminal domain"/>
    <property type="match status" value="1"/>
</dbReference>
<dbReference type="Pfam" id="PF00512">
    <property type="entry name" value="HisKA"/>
    <property type="match status" value="1"/>
</dbReference>
<dbReference type="RefSeq" id="WP_083619283.1">
    <property type="nucleotide sequence ID" value="NZ_LR734855.1"/>
</dbReference>
<dbReference type="AlphaFoldDB" id="A0A7Z9DXW4"/>
<feature type="modified residue" description="4-aspartylphosphate" evidence="7">
    <location>
        <position position="61"/>
    </location>
</feature>
<dbReference type="EC" id="2.7.13.3" evidence="2"/>
<accession>A0A7Z9DXW4</accession>
<evidence type="ECO:0000256" key="6">
    <source>
        <dbReference type="ARBA" id="ARBA00023012"/>
    </source>
</evidence>
<dbReference type="InterPro" id="IPR004358">
    <property type="entry name" value="Sig_transdc_His_kin-like_C"/>
</dbReference>
<reference evidence="11" key="1">
    <citation type="submission" date="2019-10" db="EMBL/GenBank/DDBJ databases">
        <authorList>
            <consortium name="Genoscope - CEA"/>
            <person name="William W."/>
        </authorList>
    </citation>
    <scope>NUCLEOTIDE SEQUENCE [LARGE SCALE GENOMIC DNA]</scope>
    <source>
        <strain evidence="11">BBR_PRJEB10992</strain>
    </source>
</reference>
<feature type="domain" description="Response regulatory" evidence="10">
    <location>
        <begin position="12"/>
        <end position="128"/>
    </location>
</feature>
<dbReference type="PROSITE" id="PS50109">
    <property type="entry name" value="HIS_KIN"/>
    <property type="match status" value="1"/>
</dbReference>
<evidence type="ECO:0000256" key="8">
    <source>
        <dbReference type="SAM" id="Coils"/>
    </source>
</evidence>
<dbReference type="PRINTS" id="PR00344">
    <property type="entry name" value="BCTRLSENSOR"/>
</dbReference>
<dbReference type="Pfam" id="PF02518">
    <property type="entry name" value="HATPase_c"/>
    <property type="match status" value="1"/>
</dbReference>
<dbReference type="InterPro" id="IPR001789">
    <property type="entry name" value="Sig_transdc_resp-reg_receiver"/>
</dbReference>
<evidence type="ECO:0000256" key="4">
    <source>
        <dbReference type="ARBA" id="ARBA00022679"/>
    </source>
</evidence>
<keyword evidence="5 11" id="KW-0418">Kinase</keyword>
<dbReference type="SMART" id="SM00448">
    <property type="entry name" value="REC"/>
    <property type="match status" value="1"/>
</dbReference>
<dbReference type="CDD" id="cd00075">
    <property type="entry name" value="HATPase"/>
    <property type="match status" value="1"/>
</dbReference>
<dbReference type="InterPro" id="IPR003661">
    <property type="entry name" value="HisK_dim/P_dom"/>
</dbReference>
<keyword evidence="6" id="KW-0902">Two-component regulatory system</keyword>
<dbReference type="SUPFAM" id="SSF55874">
    <property type="entry name" value="ATPase domain of HSP90 chaperone/DNA topoisomerase II/histidine kinase"/>
    <property type="match status" value="1"/>
</dbReference>
<gene>
    <name evidence="11" type="ORF">PL8927_380064</name>
</gene>
<dbReference type="PANTHER" id="PTHR43547:SF2">
    <property type="entry name" value="HYBRID SIGNAL TRANSDUCTION HISTIDINE KINASE C"/>
    <property type="match status" value="1"/>
</dbReference>
<dbReference type="InterPro" id="IPR005467">
    <property type="entry name" value="His_kinase_dom"/>
</dbReference>
<proteinExistence type="predicted"/>
<evidence type="ECO:0000256" key="1">
    <source>
        <dbReference type="ARBA" id="ARBA00000085"/>
    </source>
</evidence>
<evidence type="ECO:0000256" key="3">
    <source>
        <dbReference type="ARBA" id="ARBA00022553"/>
    </source>
</evidence>
<dbReference type="InterPro" id="IPR036890">
    <property type="entry name" value="HATPase_C_sf"/>
</dbReference>
<dbReference type="InterPro" id="IPR003594">
    <property type="entry name" value="HATPase_dom"/>
</dbReference>
<dbReference type="CDD" id="cd00082">
    <property type="entry name" value="HisKA"/>
    <property type="match status" value="1"/>
</dbReference>
<protein>
    <recommendedName>
        <fullName evidence="2">histidine kinase</fullName>
        <ecNumber evidence="2">2.7.13.3</ecNumber>
    </recommendedName>
</protein>
<dbReference type="GO" id="GO:0000155">
    <property type="term" value="F:phosphorelay sensor kinase activity"/>
    <property type="evidence" value="ECO:0007669"/>
    <property type="project" value="InterPro"/>
</dbReference>
<dbReference type="SUPFAM" id="SSF47384">
    <property type="entry name" value="Homodimeric domain of signal transducing histidine kinase"/>
    <property type="match status" value="1"/>
</dbReference>
<dbReference type="SMART" id="SM00388">
    <property type="entry name" value="HisKA"/>
    <property type="match status" value="1"/>
</dbReference>
<comment type="catalytic activity">
    <reaction evidence="1">
        <text>ATP + protein L-histidine = ADP + protein N-phospho-L-histidine.</text>
        <dbReference type="EC" id="2.7.13.3"/>
    </reaction>
</comment>
<evidence type="ECO:0000259" key="10">
    <source>
        <dbReference type="PROSITE" id="PS50110"/>
    </source>
</evidence>
<evidence type="ECO:0000256" key="2">
    <source>
        <dbReference type="ARBA" id="ARBA00012438"/>
    </source>
</evidence>
<dbReference type="FunFam" id="3.30.565.10:FF:000006">
    <property type="entry name" value="Sensor histidine kinase WalK"/>
    <property type="match status" value="1"/>
</dbReference>
<keyword evidence="3 7" id="KW-0597">Phosphoprotein</keyword>
<dbReference type="PROSITE" id="PS50110">
    <property type="entry name" value="RESPONSE_REGULATORY"/>
    <property type="match status" value="1"/>
</dbReference>
<dbReference type="InterPro" id="IPR036097">
    <property type="entry name" value="HisK_dim/P_sf"/>
</dbReference>
<dbReference type="PANTHER" id="PTHR43547">
    <property type="entry name" value="TWO-COMPONENT HISTIDINE KINASE"/>
    <property type="match status" value="1"/>
</dbReference>
<evidence type="ECO:0000256" key="5">
    <source>
        <dbReference type="ARBA" id="ARBA00022777"/>
    </source>
</evidence>